<dbReference type="InParanoid" id="A0A7R8UNX7"/>
<dbReference type="PRINTS" id="PR00053">
    <property type="entry name" value="FORKHEAD"/>
</dbReference>
<dbReference type="SUPFAM" id="SSF46785">
    <property type="entry name" value="Winged helix' DNA-binding domain"/>
    <property type="match status" value="1"/>
</dbReference>
<dbReference type="GO" id="GO:0000981">
    <property type="term" value="F:DNA-binding transcription factor activity, RNA polymerase II-specific"/>
    <property type="evidence" value="ECO:0007669"/>
    <property type="project" value="TreeGrafter"/>
</dbReference>
<dbReference type="EMBL" id="LR899011">
    <property type="protein sequence ID" value="CAD7084110.1"/>
    <property type="molecule type" value="Genomic_DNA"/>
</dbReference>
<feature type="domain" description="Fork-head" evidence="9">
    <location>
        <begin position="351"/>
        <end position="448"/>
    </location>
</feature>
<evidence type="ECO:0000259" key="9">
    <source>
        <dbReference type="PROSITE" id="PS50039"/>
    </source>
</evidence>
<dbReference type="PROSITE" id="PS50039">
    <property type="entry name" value="FORK_HEAD_3"/>
    <property type="match status" value="1"/>
</dbReference>
<sequence length="608" mass="67153">MYECEDTSAGFHDLFLNKYADSSGSIMDFFISDSMQDMLDIDIRAEVATVVGSVSEFTSLVNDLPSSIENDSTNSNEHVIEPDRWLAGETKWSGTNEIYADVGACVNPNSVMPLINSSLLNSPRSQINLNTNNFQLSNSPLPSPKESKSHLTFSPNQIKIRPIEETKRQSANLLSTSQQQKFGGNADAVKKDLLTELREERLKKVVSTTANAPVIPATIAGGNTIKLAPGLGGLTFANGMAYTKIKHANIDSSKFVRSNHVNIVTHIKKETDSGSQNQQNQHVSSTVVNGSIYTSSGVSSPKQMARNVIISSTKTSNVISNEANSLANQSMNNSNNVTKTKTKTSYHEFPKPPYSYSCLIAMALKNSRSGSLPVSEIYSFMCEHFPYFKTAPNGWKNSVRHNLSLNKCFEKIEKPATNGGQRKGCLWAMNPSKISKMDEEVQKWSRKDPMAIRQAMVCPEHLESLERGEMKHGSTGDSDGENDVQSDVEESSDLEGELDEQIIETPESIEDDEDEKYDIEVSNIYETIDISGGQPGKDSIQMAIGKGEVYEISDSDSPIAKKARLDINYSIAPASVFEHHSIQHQQPSSQSQQQHHNRRKMQLVNRIV</sequence>
<dbReference type="AlphaFoldDB" id="A0A7R8UNX7"/>
<evidence type="ECO:0000256" key="2">
    <source>
        <dbReference type="ARBA" id="ARBA00022473"/>
    </source>
</evidence>
<feature type="region of interest" description="Disordered" evidence="8">
    <location>
        <begin position="579"/>
        <end position="608"/>
    </location>
</feature>
<dbReference type="GO" id="GO:0000976">
    <property type="term" value="F:transcription cis-regulatory region binding"/>
    <property type="evidence" value="ECO:0007669"/>
    <property type="project" value="TreeGrafter"/>
</dbReference>
<dbReference type="PANTHER" id="PTHR46721:SF3">
    <property type="entry name" value="FORKHEAD BOX N1"/>
    <property type="match status" value="1"/>
</dbReference>
<dbReference type="Proteomes" id="UP000594454">
    <property type="component" value="Chromosome 3"/>
</dbReference>
<dbReference type="InterPro" id="IPR001766">
    <property type="entry name" value="Fork_head_dom"/>
</dbReference>
<dbReference type="CDD" id="cd20030">
    <property type="entry name" value="FH_FOXN1-like"/>
    <property type="match status" value="1"/>
</dbReference>
<dbReference type="OrthoDB" id="10070006at2759"/>
<feature type="DNA-binding region" description="Fork-head" evidence="7">
    <location>
        <begin position="351"/>
        <end position="448"/>
    </location>
</feature>
<evidence type="ECO:0000256" key="8">
    <source>
        <dbReference type="SAM" id="MobiDB-lite"/>
    </source>
</evidence>
<dbReference type="FunCoup" id="A0A7R8UNX7">
    <property type="interactions" value="171"/>
</dbReference>
<evidence type="ECO:0000256" key="3">
    <source>
        <dbReference type="ARBA" id="ARBA00023015"/>
    </source>
</evidence>
<dbReference type="Gene3D" id="1.10.10.10">
    <property type="entry name" value="Winged helix-like DNA-binding domain superfamily/Winged helix DNA-binding domain"/>
    <property type="match status" value="1"/>
</dbReference>
<feature type="region of interest" description="Disordered" evidence="8">
    <location>
        <begin position="131"/>
        <end position="162"/>
    </location>
</feature>
<keyword evidence="4 7" id="KW-0238">DNA-binding</keyword>
<feature type="region of interest" description="Disordered" evidence="8">
    <location>
        <begin position="469"/>
        <end position="515"/>
    </location>
</feature>
<feature type="compositionally biased region" description="Acidic residues" evidence="8">
    <location>
        <begin position="478"/>
        <end position="515"/>
    </location>
</feature>
<evidence type="ECO:0000256" key="1">
    <source>
        <dbReference type="ARBA" id="ARBA00004123"/>
    </source>
</evidence>
<dbReference type="InterPro" id="IPR036388">
    <property type="entry name" value="WH-like_DNA-bd_sf"/>
</dbReference>
<dbReference type="OMA" id="MVDAMLV"/>
<dbReference type="InterPro" id="IPR049624">
    <property type="entry name" value="FOXN1_4"/>
</dbReference>
<keyword evidence="2" id="KW-0217">Developmental protein</keyword>
<dbReference type="PROSITE" id="PS00658">
    <property type="entry name" value="FORK_HEAD_2"/>
    <property type="match status" value="1"/>
</dbReference>
<keyword evidence="3" id="KW-0805">Transcription regulation</keyword>
<reference evidence="10 11" key="1">
    <citation type="submission" date="2020-11" db="EMBL/GenBank/DDBJ databases">
        <authorList>
            <person name="Wallbank WR R."/>
            <person name="Pardo Diaz C."/>
            <person name="Kozak K."/>
            <person name="Martin S."/>
            <person name="Jiggins C."/>
            <person name="Moest M."/>
            <person name="Warren A I."/>
            <person name="Generalovic N T."/>
            <person name="Byers J.R.P. K."/>
            <person name="Montejo-Kovacevich G."/>
            <person name="Yen C E."/>
        </authorList>
    </citation>
    <scope>NUCLEOTIDE SEQUENCE [LARGE SCALE GENOMIC DNA]</scope>
</reference>
<evidence type="ECO:0000256" key="6">
    <source>
        <dbReference type="ARBA" id="ARBA00023242"/>
    </source>
</evidence>
<dbReference type="InterPro" id="IPR018122">
    <property type="entry name" value="TF_fork_head_CS_1"/>
</dbReference>
<dbReference type="PROSITE" id="PS00657">
    <property type="entry name" value="FORK_HEAD_1"/>
    <property type="match status" value="1"/>
</dbReference>
<protein>
    <recommendedName>
        <fullName evidence="9">Fork-head domain-containing protein</fullName>
    </recommendedName>
</protein>
<feature type="compositionally biased region" description="Polar residues" evidence="8">
    <location>
        <begin position="131"/>
        <end position="140"/>
    </location>
</feature>
<name>A0A7R8UNX7_HERIL</name>
<dbReference type="FunFam" id="1.10.10.10:FF:000122">
    <property type="entry name" value="Forkhead box protein N1"/>
    <property type="match status" value="1"/>
</dbReference>
<evidence type="ECO:0000256" key="5">
    <source>
        <dbReference type="ARBA" id="ARBA00023163"/>
    </source>
</evidence>
<evidence type="ECO:0000256" key="4">
    <source>
        <dbReference type="ARBA" id="ARBA00023125"/>
    </source>
</evidence>
<gene>
    <name evidence="10" type="ORF">HERILL_LOCUS7022</name>
</gene>
<proteinExistence type="predicted"/>
<keyword evidence="5" id="KW-0804">Transcription</keyword>
<accession>A0A7R8UNX7</accession>
<dbReference type="InterPro" id="IPR030456">
    <property type="entry name" value="TF_fork_head_CS_2"/>
</dbReference>
<dbReference type="PANTHER" id="PTHR46721">
    <property type="entry name" value="FORKHEAD BOX PROTEIN N1"/>
    <property type="match status" value="1"/>
</dbReference>
<dbReference type="SMART" id="SM00339">
    <property type="entry name" value="FH"/>
    <property type="match status" value="1"/>
</dbReference>
<evidence type="ECO:0000256" key="7">
    <source>
        <dbReference type="PROSITE-ProRule" id="PRU00089"/>
    </source>
</evidence>
<dbReference type="Pfam" id="PF00250">
    <property type="entry name" value="Forkhead"/>
    <property type="match status" value="1"/>
</dbReference>
<organism evidence="10 11">
    <name type="scientific">Hermetia illucens</name>
    <name type="common">Black soldier fly</name>
    <dbReference type="NCBI Taxonomy" id="343691"/>
    <lineage>
        <taxon>Eukaryota</taxon>
        <taxon>Metazoa</taxon>
        <taxon>Ecdysozoa</taxon>
        <taxon>Arthropoda</taxon>
        <taxon>Hexapoda</taxon>
        <taxon>Insecta</taxon>
        <taxon>Pterygota</taxon>
        <taxon>Neoptera</taxon>
        <taxon>Endopterygota</taxon>
        <taxon>Diptera</taxon>
        <taxon>Brachycera</taxon>
        <taxon>Stratiomyomorpha</taxon>
        <taxon>Stratiomyidae</taxon>
        <taxon>Hermetiinae</taxon>
        <taxon>Hermetia</taxon>
    </lineage>
</organism>
<keyword evidence="6 7" id="KW-0539">Nucleus</keyword>
<evidence type="ECO:0000313" key="10">
    <source>
        <dbReference type="EMBL" id="CAD7084110.1"/>
    </source>
</evidence>
<dbReference type="GO" id="GO:0005634">
    <property type="term" value="C:nucleus"/>
    <property type="evidence" value="ECO:0007669"/>
    <property type="project" value="UniProtKB-SubCell"/>
</dbReference>
<feature type="compositionally biased region" description="Low complexity" evidence="8">
    <location>
        <begin position="583"/>
        <end position="594"/>
    </location>
</feature>
<keyword evidence="11" id="KW-1185">Reference proteome</keyword>
<comment type="subcellular location">
    <subcellularLocation>
        <location evidence="1 7">Nucleus</location>
    </subcellularLocation>
</comment>
<dbReference type="InterPro" id="IPR036390">
    <property type="entry name" value="WH_DNA-bd_sf"/>
</dbReference>
<evidence type="ECO:0000313" key="11">
    <source>
        <dbReference type="Proteomes" id="UP000594454"/>
    </source>
</evidence>